<dbReference type="GO" id="GO:0008270">
    <property type="term" value="F:zinc ion binding"/>
    <property type="evidence" value="ECO:0007669"/>
    <property type="project" value="InterPro"/>
</dbReference>
<protein>
    <submittedName>
        <fullName evidence="3">1695_t:CDS:1</fullName>
    </submittedName>
</protein>
<evidence type="ECO:0000313" key="4">
    <source>
        <dbReference type="Proteomes" id="UP001153678"/>
    </source>
</evidence>
<name>A0A9W4WQ96_9GLOM</name>
<dbReference type="Pfam" id="PF00172">
    <property type="entry name" value="Zn_clus"/>
    <property type="match status" value="1"/>
</dbReference>
<gene>
    <name evidence="3" type="ORF">FWILDA_LOCUS8524</name>
</gene>
<accession>A0A9W4WQ96</accession>
<dbReference type="GO" id="GO:0000981">
    <property type="term" value="F:DNA-binding transcription factor activity, RNA polymerase II-specific"/>
    <property type="evidence" value="ECO:0007669"/>
    <property type="project" value="InterPro"/>
</dbReference>
<proteinExistence type="predicted"/>
<feature type="region of interest" description="Disordered" evidence="1">
    <location>
        <begin position="31"/>
        <end position="56"/>
    </location>
</feature>
<organism evidence="3 4">
    <name type="scientific">Funneliformis geosporum</name>
    <dbReference type="NCBI Taxonomy" id="1117311"/>
    <lineage>
        <taxon>Eukaryota</taxon>
        <taxon>Fungi</taxon>
        <taxon>Fungi incertae sedis</taxon>
        <taxon>Mucoromycota</taxon>
        <taxon>Glomeromycotina</taxon>
        <taxon>Glomeromycetes</taxon>
        <taxon>Glomerales</taxon>
        <taxon>Glomeraceae</taxon>
        <taxon>Funneliformis</taxon>
    </lineage>
</organism>
<dbReference type="InterPro" id="IPR001138">
    <property type="entry name" value="Zn2Cys6_DnaBD"/>
</dbReference>
<keyword evidence="4" id="KW-1185">Reference proteome</keyword>
<evidence type="ECO:0000256" key="1">
    <source>
        <dbReference type="SAM" id="MobiDB-lite"/>
    </source>
</evidence>
<reference evidence="3" key="1">
    <citation type="submission" date="2022-08" db="EMBL/GenBank/DDBJ databases">
        <authorList>
            <person name="Kallberg Y."/>
            <person name="Tangrot J."/>
            <person name="Rosling A."/>
        </authorList>
    </citation>
    <scope>NUCLEOTIDE SEQUENCE</scope>
    <source>
        <strain evidence="3">Wild A</strain>
    </source>
</reference>
<dbReference type="Gene3D" id="4.10.240.10">
    <property type="entry name" value="Zn(2)-C6 fungal-type DNA-binding domain"/>
    <property type="match status" value="1"/>
</dbReference>
<evidence type="ECO:0000313" key="3">
    <source>
        <dbReference type="EMBL" id="CAI2178315.1"/>
    </source>
</evidence>
<dbReference type="AlphaFoldDB" id="A0A9W4WQ96"/>
<sequence length="56" mass="6293">DKKIKCSEGPPCTNCKKKGINCIYVPGKKRGRKVKREKTESSVNIDEKQEEDPQGS</sequence>
<feature type="domain" description="Zn(2)-C6 fungal-type" evidence="2">
    <location>
        <begin position="2"/>
        <end position="28"/>
    </location>
</feature>
<dbReference type="InterPro" id="IPR036864">
    <property type="entry name" value="Zn2-C6_fun-type_DNA-bd_sf"/>
</dbReference>
<feature type="non-terminal residue" evidence="3">
    <location>
        <position position="1"/>
    </location>
</feature>
<comment type="caution">
    <text evidence="3">The sequence shown here is derived from an EMBL/GenBank/DDBJ whole genome shotgun (WGS) entry which is preliminary data.</text>
</comment>
<dbReference type="SUPFAM" id="SSF57701">
    <property type="entry name" value="Zn2/Cys6 DNA-binding domain"/>
    <property type="match status" value="1"/>
</dbReference>
<dbReference type="EMBL" id="CAMKVN010001833">
    <property type="protein sequence ID" value="CAI2178315.1"/>
    <property type="molecule type" value="Genomic_DNA"/>
</dbReference>
<dbReference type="Proteomes" id="UP001153678">
    <property type="component" value="Unassembled WGS sequence"/>
</dbReference>
<evidence type="ECO:0000259" key="2">
    <source>
        <dbReference type="Pfam" id="PF00172"/>
    </source>
</evidence>